<dbReference type="Proteomes" id="UP001286313">
    <property type="component" value="Unassembled WGS sequence"/>
</dbReference>
<evidence type="ECO:0000313" key="2">
    <source>
        <dbReference type="Proteomes" id="UP001286313"/>
    </source>
</evidence>
<sequence length="105" mass="11710">MHFKTSEPEKMLRRNFKAKEPEQLVRTTLPTTPLLAHLKLPPLVSPPQTTDEIGYCPHRSHQPITASTTIVNKLSPLSLHHLIITTTTVTLPSSFCSASTPLFLE</sequence>
<keyword evidence="2" id="KW-1185">Reference proteome</keyword>
<dbReference type="AlphaFoldDB" id="A0AAE1F3S5"/>
<comment type="caution">
    <text evidence="1">The sequence shown here is derived from an EMBL/GenBank/DDBJ whole genome shotgun (WGS) entry which is preliminary data.</text>
</comment>
<gene>
    <name evidence="1" type="ORF">Pcinc_028102</name>
</gene>
<protein>
    <submittedName>
        <fullName evidence="1">Uncharacterized protein</fullName>
    </submittedName>
</protein>
<name>A0AAE1F3S5_PETCI</name>
<organism evidence="1 2">
    <name type="scientific">Petrolisthes cinctipes</name>
    <name type="common">Flat porcelain crab</name>
    <dbReference type="NCBI Taxonomy" id="88211"/>
    <lineage>
        <taxon>Eukaryota</taxon>
        <taxon>Metazoa</taxon>
        <taxon>Ecdysozoa</taxon>
        <taxon>Arthropoda</taxon>
        <taxon>Crustacea</taxon>
        <taxon>Multicrustacea</taxon>
        <taxon>Malacostraca</taxon>
        <taxon>Eumalacostraca</taxon>
        <taxon>Eucarida</taxon>
        <taxon>Decapoda</taxon>
        <taxon>Pleocyemata</taxon>
        <taxon>Anomura</taxon>
        <taxon>Galatheoidea</taxon>
        <taxon>Porcellanidae</taxon>
        <taxon>Petrolisthes</taxon>
    </lineage>
</organism>
<accession>A0AAE1F3S5</accession>
<evidence type="ECO:0000313" key="1">
    <source>
        <dbReference type="EMBL" id="KAK3866351.1"/>
    </source>
</evidence>
<dbReference type="EMBL" id="JAWQEG010003412">
    <property type="protein sequence ID" value="KAK3866351.1"/>
    <property type="molecule type" value="Genomic_DNA"/>
</dbReference>
<reference evidence="1" key="1">
    <citation type="submission" date="2023-10" db="EMBL/GenBank/DDBJ databases">
        <title>Genome assemblies of two species of porcelain crab, Petrolisthes cinctipes and Petrolisthes manimaculis (Anomura: Porcellanidae).</title>
        <authorList>
            <person name="Angst P."/>
        </authorList>
    </citation>
    <scope>NUCLEOTIDE SEQUENCE</scope>
    <source>
        <strain evidence="1">PB745_01</strain>
        <tissue evidence="1">Gill</tissue>
    </source>
</reference>
<proteinExistence type="predicted"/>